<dbReference type="SUPFAM" id="SSF82185">
    <property type="entry name" value="Histone H3 K4-specific methyltransferase SET7/9 N-terminal domain"/>
    <property type="match status" value="1"/>
</dbReference>
<keyword evidence="2" id="KW-0812">Transmembrane</keyword>
<dbReference type="PANTHER" id="PTHR43215">
    <property type="entry name" value="RADIAL SPOKE HEAD 1 HOMOLOG"/>
    <property type="match status" value="1"/>
</dbReference>
<keyword evidence="1" id="KW-0677">Repeat</keyword>
<evidence type="ECO:0000313" key="3">
    <source>
        <dbReference type="EMBL" id="KJQ73740.1"/>
    </source>
</evidence>
<protein>
    <submittedName>
        <fullName evidence="3">MORN repeat protein</fullName>
    </submittedName>
</protein>
<dbReference type="InterPro" id="IPR003409">
    <property type="entry name" value="MORN"/>
</dbReference>
<proteinExistence type="predicted"/>
<sequence>MEKLKQFYEKCRVYLTRPRLELVAVVVMALCALSVFLLNTPKKGVLKLDGGALVYDGTLVRGKMNGQGTLTFENGDQYTGDFNNGAFNGKGTFQSKDGWKYEGDFVNGQAEGQGKLTTEQEVVYEGTFKQGVFQQKQ</sequence>
<evidence type="ECO:0000256" key="2">
    <source>
        <dbReference type="SAM" id="Phobius"/>
    </source>
</evidence>
<feature type="transmembrane region" description="Helical" evidence="2">
    <location>
        <begin position="20"/>
        <end position="38"/>
    </location>
</feature>
<evidence type="ECO:0000256" key="1">
    <source>
        <dbReference type="ARBA" id="ARBA00022737"/>
    </source>
</evidence>
<dbReference type="AlphaFoldDB" id="A0A0F2CZJ0"/>
<dbReference type="PIRSF" id="PIRSF034300">
    <property type="entry name" value="UCP034300"/>
    <property type="match status" value="1"/>
</dbReference>
<dbReference type="EMBL" id="JYGR01000001">
    <property type="protein sequence ID" value="KJQ73740.1"/>
    <property type="molecule type" value="Genomic_DNA"/>
</dbReference>
<dbReference type="Pfam" id="PF02493">
    <property type="entry name" value="MORN"/>
    <property type="match status" value="4"/>
</dbReference>
<gene>
    <name evidence="3" type="ORF">TZ92_00040</name>
</gene>
<keyword evidence="2" id="KW-0472">Membrane</keyword>
<keyword evidence="2" id="KW-1133">Transmembrane helix</keyword>
<organism evidence="3 4">
    <name type="scientific">Streptococcus oralis subsp. oralis</name>
    <dbReference type="NCBI Taxonomy" id="1891914"/>
    <lineage>
        <taxon>Bacteria</taxon>
        <taxon>Bacillati</taxon>
        <taxon>Bacillota</taxon>
        <taxon>Bacilli</taxon>
        <taxon>Lactobacillales</taxon>
        <taxon>Streptococcaceae</taxon>
        <taxon>Streptococcus</taxon>
    </lineage>
</organism>
<accession>A0A0F2CZJ0</accession>
<dbReference type="RefSeq" id="WP_033629253.1">
    <property type="nucleotide sequence ID" value="NZ_JYGO01000006.1"/>
</dbReference>
<reference evidence="3 4" key="1">
    <citation type="submission" date="2015-02" db="EMBL/GenBank/DDBJ databases">
        <title>Evolution of amylase-binding proteins of oral streptococcal species.</title>
        <authorList>
            <person name="Haase E.M."/>
        </authorList>
    </citation>
    <scope>NUCLEOTIDE SEQUENCE [LARGE SCALE GENOMIC DNA]</scope>
    <source>
        <strain evidence="3 4">SK141</strain>
    </source>
</reference>
<evidence type="ECO:0000313" key="4">
    <source>
        <dbReference type="Proteomes" id="UP000033716"/>
    </source>
</evidence>
<dbReference type="SMART" id="SM00698">
    <property type="entry name" value="MORN"/>
    <property type="match status" value="3"/>
</dbReference>
<dbReference type="InterPro" id="IPR014590">
    <property type="entry name" value="UCP034300_MORN_rpt-cont"/>
</dbReference>
<name>A0A0F2CZJ0_STROR</name>
<comment type="caution">
    <text evidence="3">The sequence shown here is derived from an EMBL/GenBank/DDBJ whole genome shotgun (WGS) entry which is preliminary data.</text>
</comment>
<dbReference type="Gene3D" id="2.20.110.10">
    <property type="entry name" value="Histone H3 K4-specific methyltransferase SET7/9 N-terminal domain"/>
    <property type="match status" value="2"/>
</dbReference>
<dbReference type="PANTHER" id="PTHR43215:SF14">
    <property type="entry name" value="RADIAL SPOKE HEAD 1 HOMOLOG"/>
    <property type="match status" value="1"/>
</dbReference>
<dbReference type="Proteomes" id="UP000033716">
    <property type="component" value="Unassembled WGS sequence"/>
</dbReference>
<dbReference type="PATRIC" id="fig|28037.214.peg.28"/>